<comment type="similarity">
    <text evidence="4 8">Belongs to the glycosyltransferase 1 family. Bacterial/plant glycogen synthase subfamily.</text>
</comment>
<feature type="binding site" evidence="8">
    <location>
        <position position="15"/>
    </location>
    <ligand>
        <name>ADP-alpha-D-glucose</name>
        <dbReference type="ChEBI" id="CHEBI:57498"/>
    </ligand>
</feature>
<dbReference type="PANTHER" id="PTHR45825">
    <property type="entry name" value="GRANULE-BOUND STARCH SYNTHASE 1, CHLOROPLASTIC/AMYLOPLASTIC"/>
    <property type="match status" value="1"/>
</dbReference>
<evidence type="ECO:0000256" key="4">
    <source>
        <dbReference type="ARBA" id="ARBA00010281"/>
    </source>
</evidence>
<evidence type="ECO:0000259" key="10">
    <source>
        <dbReference type="Pfam" id="PF08323"/>
    </source>
</evidence>
<dbReference type="PANTHER" id="PTHR45825:SF11">
    <property type="entry name" value="ALPHA AMYLASE DOMAIN-CONTAINING PROTEIN"/>
    <property type="match status" value="1"/>
</dbReference>
<protein>
    <recommendedName>
        <fullName evidence="8">Glycogen synthase</fullName>
        <ecNumber evidence="8">2.4.1.21</ecNumber>
    </recommendedName>
    <alternativeName>
        <fullName evidence="8">Starch [bacterial glycogen] synthase</fullName>
    </alternativeName>
</protein>
<organism evidence="11 12">
    <name type="scientific">Daejeonella lutea</name>
    <dbReference type="NCBI Taxonomy" id="572036"/>
    <lineage>
        <taxon>Bacteria</taxon>
        <taxon>Pseudomonadati</taxon>
        <taxon>Bacteroidota</taxon>
        <taxon>Sphingobacteriia</taxon>
        <taxon>Sphingobacteriales</taxon>
        <taxon>Sphingobacteriaceae</taxon>
        <taxon>Daejeonella</taxon>
    </lineage>
</organism>
<dbReference type="STRING" id="572036.SAMN05661099_2394"/>
<evidence type="ECO:0000313" key="12">
    <source>
        <dbReference type="Proteomes" id="UP000189981"/>
    </source>
</evidence>
<dbReference type="NCBIfam" id="TIGR02095">
    <property type="entry name" value="glgA"/>
    <property type="match status" value="1"/>
</dbReference>
<feature type="domain" description="Starch synthase catalytic" evidence="10">
    <location>
        <begin position="3"/>
        <end position="230"/>
    </location>
</feature>
<sequence>MDVIHLSAECYPVAKVGGLGDVVGALPKYLNQAGVNASVVLPYYDRKFVQENEFDEIFKSSATAAGKTFEYRVLREKTRKLGFELYLIYIHGLLDRKEIYCYPDEIKQFISYQISFIDWIYKTSIRPDIIHCHDHHTGLVPFLITNSQLYKDLAYIPTICTIHNGQYQGWLGWDKVSYLPSIDLSKAGLLDWNNCINSLAASVKCCWKFTTVSPNYLQELSVNSNGLEKLFTMEKKKGVGIINGIDVQVWNPETDPMITQNYAIGTADEGKYQNKKVLCEEFGISSTKPLVVFIGRLVGEKGAELLPAAIESCLKTFKGKVNFIVLGSGEPEIEIALKKLTAKHKKQYGVYIGYDEELSHRIYAGADFLMMPSRVEPCGLNQLYAVRYGTMPVVHSTGGLKDTVIDVDDDGYGITYDKLEVQELINAVGRALNIYKDASSMSDLRKKMMSLDFSWDRSAKEYIDLYKSLIIPHAV</sequence>
<evidence type="ECO:0000256" key="3">
    <source>
        <dbReference type="ARBA" id="ARBA00004964"/>
    </source>
</evidence>
<evidence type="ECO:0000256" key="6">
    <source>
        <dbReference type="ARBA" id="ARBA00022679"/>
    </source>
</evidence>
<dbReference type="HAMAP" id="MF_00484">
    <property type="entry name" value="Glycogen_synth"/>
    <property type="match status" value="1"/>
</dbReference>
<comment type="pathway">
    <text evidence="3 8">Glycan biosynthesis; glycogen biosynthesis.</text>
</comment>
<comment type="catalytic activity">
    <reaction evidence="1 8">
        <text>[(1-&gt;4)-alpha-D-glucosyl](n) + ADP-alpha-D-glucose = [(1-&gt;4)-alpha-D-glucosyl](n+1) + ADP + H(+)</text>
        <dbReference type="Rhea" id="RHEA:18189"/>
        <dbReference type="Rhea" id="RHEA-COMP:9584"/>
        <dbReference type="Rhea" id="RHEA-COMP:9587"/>
        <dbReference type="ChEBI" id="CHEBI:15378"/>
        <dbReference type="ChEBI" id="CHEBI:15444"/>
        <dbReference type="ChEBI" id="CHEBI:57498"/>
        <dbReference type="ChEBI" id="CHEBI:456216"/>
        <dbReference type="EC" id="2.4.1.21"/>
    </reaction>
</comment>
<feature type="domain" description="Glycosyl transferase family 1" evidence="9">
    <location>
        <begin position="281"/>
        <end position="442"/>
    </location>
</feature>
<proteinExistence type="inferred from homology"/>
<dbReference type="InterPro" id="IPR001296">
    <property type="entry name" value="Glyco_trans_1"/>
</dbReference>
<dbReference type="Proteomes" id="UP000189981">
    <property type="component" value="Unassembled WGS sequence"/>
</dbReference>
<dbReference type="EC" id="2.4.1.21" evidence="8"/>
<evidence type="ECO:0000313" key="11">
    <source>
        <dbReference type="EMBL" id="SKB72304.1"/>
    </source>
</evidence>
<accession>A0A1T5DKR9</accession>
<keyword evidence="12" id="KW-1185">Reference proteome</keyword>
<evidence type="ECO:0000256" key="8">
    <source>
        <dbReference type="HAMAP-Rule" id="MF_00484"/>
    </source>
</evidence>
<name>A0A1T5DKR9_9SPHI</name>
<dbReference type="EMBL" id="FUYR01000002">
    <property type="protein sequence ID" value="SKB72304.1"/>
    <property type="molecule type" value="Genomic_DNA"/>
</dbReference>
<evidence type="ECO:0000256" key="2">
    <source>
        <dbReference type="ARBA" id="ARBA00002764"/>
    </source>
</evidence>
<dbReference type="RefSeq" id="WP_079702899.1">
    <property type="nucleotide sequence ID" value="NZ_FUYR01000002.1"/>
</dbReference>
<comment type="function">
    <text evidence="2 8">Synthesizes alpha-1,4-glucan chains using ADP-glucose.</text>
</comment>
<dbReference type="Pfam" id="PF00534">
    <property type="entry name" value="Glycos_transf_1"/>
    <property type="match status" value="1"/>
</dbReference>
<dbReference type="InterPro" id="IPR011835">
    <property type="entry name" value="GS/SS"/>
</dbReference>
<gene>
    <name evidence="8" type="primary">glgA</name>
    <name evidence="11" type="ORF">SAMN05661099_2394</name>
</gene>
<dbReference type="InterPro" id="IPR013534">
    <property type="entry name" value="Starch_synth_cat_dom"/>
</dbReference>
<evidence type="ECO:0000259" key="9">
    <source>
        <dbReference type="Pfam" id="PF00534"/>
    </source>
</evidence>
<dbReference type="AlphaFoldDB" id="A0A1T5DKR9"/>
<dbReference type="UniPathway" id="UPA00164"/>
<dbReference type="GO" id="GO:0004373">
    <property type="term" value="F:alpha-1,4-glucan glucosyltransferase (UDP-glucose donor) activity"/>
    <property type="evidence" value="ECO:0007669"/>
    <property type="project" value="InterPro"/>
</dbReference>
<keyword evidence="7 8" id="KW-0320">Glycogen biosynthesis</keyword>
<dbReference type="GO" id="GO:0005978">
    <property type="term" value="P:glycogen biosynthetic process"/>
    <property type="evidence" value="ECO:0007669"/>
    <property type="project" value="UniProtKB-UniRule"/>
</dbReference>
<dbReference type="GO" id="GO:0009011">
    <property type="term" value="F:alpha-1,4-glucan glucosyltransferase (ADP-glucose donor) activity"/>
    <property type="evidence" value="ECO:0007669"/>
    <property type="project" value="UniProtKB-UniRule"/>
</dbReference>
<keyword evidence="5 8" id="KW-0328">Glycosyltransferase</keyword>
<keyword evidence="6 8" id="KW-0808">Transferase</keyword>
<dbReference type="SUPFAM" id="SSF53756">
    <property type="entry name" value="UDP-Glycosyltransferase/glycogen phosphorylase"/>
    <property type="match status" value="1"/>
</dbReference>
<dbReference type="Gene3D" id="3.40.50.2000">
    <property type="entry name" value="Glycogen Phosphorylase B"/>
    <property type="match status" value="2"/>
</dbReference>
<dbReference type="Pfam" id="PF08323">
    <property type="entry name" value="Glyco_transf_5"/>
    <property type="match status" value="1"/>
</dbReference>
<dbReference type="OrthoDB" id="9808590at2"/>
<reference evidence="12" key="1">
    <citation type="submission" date="2017-02" db="EMBL/GenBank/DDBJ databases">
        <authorList>
            <person name="Varghese N."/>
            <person name="Submissions S."/>
        </authorList>
    </citation>
    <scope>NUCLEOTIDE SEQUENCE [LARGE SCALE GENOMIC DNA]</scope>
    <source>
        <strain evidence="12">DSM 22385</strain>
    </source>
</reference>
<evidence type="ECO:0000256" key="1">
    <source>
        <dbReference type="ARBA" id="ARBA00001478"/>
    </source>
</evidence>
<dbReference type="CDD" id="cd03791">
    <property type="entry name" value="GT5_Glycogen_synthase_DULL1-like"/>
    <property type="match status" value="1"/>
</dbReference>
<evidence type="ECO:0000256" key="7">
    <source>
        <dbReference type="ARBA" id="ARBA00023056"/>
    </source>
</evidence>
<evidence type="ECO:0000256" key="5">
    <source>
        <dbReference type="ARBA" id="ARBA00022676"/>
    </source>
</evidence>